<dbReference type="SUPFAM" id="SSF47240">
    <property type="entry name" value="Ferritin-like"/>
    <property type="match status" value="1"/>
</dbReference>
<dbReference type="Pfam" id="PF04945">
    <property type="entry name" value="YHS"/>
    <property type="match status" value="1"/>
</dbReference>
<gene>
    <name evidence="2" type="ORF">HA72_0491</name>
</gene>
<dbReference type="OMA" id="GKIYYFC"/>
<protein>
    <submittedName>
        <fullName evidence="2">YHS domain protein</fullName>
    </submittedName>
</protein>
<sequence>MMDPVCGMEVKETSAYKTMYKGKMYYFCSPHCKTAFEKDPESYLKGGPRGMPHGH</sequence>
<dbReference type="AlphaFoldDB" id="A0A088E5P6"/>
<dbReference type="GO" id="GO:0016491">
    <property type="term" value="F:oxidoreductase activity"/>
    <property type="evidence" value="ECO:0007669"/>
    <property type="project" value="InterPro"/>
</dbReference>
<evidence type="ECO:0000313" key="3">
    <source>
        <dbReference type="Proteomes" id="UP000029084"/>
    </source>
</evidence>
<reference evidence="2 3" key="1">
    <citation type="journal article" date="2014" name="J. Bacteriol.">
        <title>Role of an Archaeal PitA Transporter in the Copper and Arsenic Resistance of Metallosphaera sedula, an Extreme Thermoacidophile.</title>
        <authorList>
            <person name="McCarthy S."/>
            <person name="Ai C."/>
            <person name="Wheaton G."/>
            <person name="Tevatia R."/>
            <person name="Eckrich V."/>
            <person name="Kelly R."/>
            <person name="Blum P."/>
        </authorList>
    </citation>
    <scope>NUCLEOTIDE SEQUENCE [LARGE SCALE GENOMIC DNA]</scope>
    <source>
        <strain evidence="2 3">CuR1</strain>
    </source>
</reference>
<dbReference type="GeneID" id="91754941"/>
<dbReference type="SMART" id="SM00746">
    <property type="entry name" value="TRASH"/>
    <property type="match status" value="1"/>
</dbReference>
<evidence type="ECO:0000259" key="1">
    <source>
        <dbReference type="SMART" id="SM00746"/>
    </source>
</evidence>
<dbReference type="OrthoDB" id="37898at2157"/>
<dbReference type="Gene3D" id="1.10.620.20">
    <property type="entry name" value="Ribonucleotide Reductase, subunit A"/>
    <property type="match status" value="1"/>
</dbReference>
<dbReference type="Proteomes" id="UP000029084">
    <property type="component" value="Chromosome"/>
</dbReference>
<dbReference type="InterPro" id="IPR012348">
    <property type="entry name" value="RNR-like"/>
</dbReference>
<name>A0A088E5P6_9CREN</name>
<dbReference type="RefSeq" id="WP_012020456.1">
    <property type="nucleotide sequence ID" value="NZ_CP008822.1"/>
</dbReference>
<dbReference type="EMBL" id="CP008822">
    <property type="protein sequence ID" value="AIM26655.1"/>
    <property type="molecule type" value="Genomic_DNA"/>
</dbReference>
<accession>A0A088E5P6</accession>
<dbReference type="InterPro" id="IPR009078">
    <property type="entry name" value="Ferritin-like_SF"/>
</dbReference>
<proteinExistence type="predicted"/>
<dbReference type="InterPro" id="IPR011017">
    <property type="entry name" value="TRASH_dom"/>
</dbReference>
<dbReference type="InterPro" id="IPR007029">
    <property type="entry name" value="YHS_dom"/>
</dbReference>
<evidence type="ECO:0000313" key="2">
    <source>
        <dbReference type="EMBL" id="AIM26655.1"/>
    </source>
</evidence>
<organism evidence="2 3">
    <name type="scientific">Metallosphaera sedula</name>
    <dbReference type="NCBI Taxonomy" id="43687"/>
    <lineage>
        <taxon>Archaea</taxon>
        <taxon>Thermoproteota</taxon>
        <taxon>Thermoprotei</taxon>
        <taxon>Sulfolobales</taxon>
        <taxon>Sulfolobaceae</taxon>
        <taxon>Metallosphaera</taxon>
    </lineage>
</organism>
<feature type="domain" description="TRASH" evidence="1">
    <location>
        <begin position="3"/>
        <end position="40"/>
    </location>
</feature>